<evidence type="ECO:0000256" key="1">
    <source>
        <dbReference type="SAM" id="MobiDB-lite"/>
    </source>
</evidence>
<dbReference type="EMBL" id="BOOJ01000095">
    <property type="protein sequence ID" value="GIH97706.1"/>
    <property type="molecule type" value="Genomic_DNA"/>
</dbReference>
<comment type="caution">
    <text evidence="2">The sequence shown here is derived from an EMBL/GenBank/DDBJ whole genome shotgun (WGS) entry which is preliminary data.</text>
</comment>
<dbReference type="SUPFAM" id="SSF56634">
    <property type="entry name" value="Heme-dependent catalase-like"/>
    <property type="match status" value="1"/>
</dbReference>
<proteinExistence type="predicted"/>
<reference evidence="2 3" key="1">
    <citation type="submission" date="2021-01" db="EMBL/GenBank/DDBJ databases">
        <title>Whole genome shotgun sequence of Planobispora siamensis NBRC 107568.</title>
        <authorList>
            <person name="Komaki H."/>
            <person name="Tamura T."/>
        </authorList>
    </citation>
    <scope>NUCLEOTIDE SEQUENCE [LARGE SCALE GENOMIC DNA]</scope>
    <source>
        <strain evidence="2 3">NBRC 107568</strain>
    </source>
</reference>
<evidence type="ECO:0000313" key="2">
    <source>
        <dbReference type="EMBL" id="GIH97706.1"/>
    </source>
</evidence>
<feature type="compositionally biased region" description="Polar residues" evidence="1">
    <location>
        <begin position="255"/>
        <end position="273"/>
    </location>
</feature>
<dbReference type="RefSeq" id="WP_204069693.1">
    <property type="nucleotide sequence ID" value="NZ_BOOJ01000095.1"/>
</dbReference>
<feature type="region of interest" description="Disordered" evidence="1">
    <location>
        <begin position="236"/>
        <end position="273"/>
    </location>
</feature>
<keyword evidence="3" id="KW-1185">Reference proteome</keyword>
<sequence>MASSSPDPARPGGGTGAVHALARGVAALRGGRALHTRGRFFRAAFEVVDHPDIYLGIPVLDDPGRTEVTVRLSKGASLPGPLPDVLGLAVRLPCPSTPRGHLDLLLSTAGWPKFLPFPSTGFASGVFSTLVSYRHAAGRIRFLAVSADRGRRLPADPAALVPAVEARPVRFALGIEGFQQRPTAFLTLHTPLPDDLPDDPPGGGDRISFDPVLNSHPALQLHGLLRRLRAVAYAGSRSGRQENAQDDEFPEHGTAGSSDNDWETNKSTTRQAI</sequence>
<name>A0A8J3SNL0_9ACTN</name>
<protein>
    <recommendedName>
        <fullName evidence="4">Phosphodiesterase</fullName>
    </recommendedName>
</protein>
<accession>A0A8J3SNL0</accession>
<dbReference type="InterPro" id="IPR020835">
    <property type="entry name" value="Catalase_sf"/>
</dbReference>
<dbReference type="AlphaFoldDB" id="A0A8J3SNL0"/>
<organism evidence="2 3">
    <name type="scientific">Planobispora siamensis</name>
    <dbReference type="NCBI Taxonomy" id="936338"/>
    <lineage>
        <taxon>Bacteria</taxon>
        <taxon>Bacillati</taxon>
        <taxon>Actinomycetota</taxon>
        <taxon>Actinomycetes</taxon>
        <taxon>Streptosporangiales</taxon>
        <taxon>Streptosporangiaceae</taxon>
        <taxon>Planobispora</taxon>
    </lineage>
</organism>
<dbReference type="Proteomes" id="UP000619788">
    <property type="component" value="Unassembled WGS sequence"/>
</dbReference>
<dbReference type="GO" id="GO:0020037">
    <property type="term" value="F:heme binding"/>
    <property type="evidence" value="ECO:0007669"/>
    <property type="project" value="InterPro"/>
</dbReference>
<evidence type="ECO:0008006" key="4">
    <source>
        <dbReference type="Google" id="ProtNLM"/>
    </source>
</evidence>
<gene>
    <name evidence="2" type="ORF">Psi01_83360</name>
</gene>
<evidence type="ECO:0000313" key="3">
    <source>
        <dbReference type="Proteomes" id="UP000619788"/>
    </source>
</evidence>